<evidence type="ECO:0000313" key="1">
    <source>
        <dbReference type="EMBL" id="CAK8684150.1"/>
    </source>
</evidence>
<proteinExistence type="predicted"/>
<comment type="caution">
    <text evidence="1">The sequence shown here is derived from an EMBL/GenBank/DDBJ whole genome shotgun (WGS) entry which is preliminary data.</text>
</comment>
<dbReference type="Proteomes" id="UP001642483">
    <property type="component" value="Unassembled WGS sequence"/>
</dbReference>
<name>A0ABP0G1Y2_CLALP</name>
<organism evidence="1 2">
    <name type="scientific">Clavelina lepadiformis</name>
    <name type="common">Light-bulb sea squirt</name>
    <name type="synonym">Ascidia lepadiformis</name>
    <dbReference type="NCBI Taxonomy" id="159417"/>
    <lineage>
        <taxon>Eukaryota</taxon>
        <taxon>Metazoa</taxon>
        <taxon>Chordata</taxon>
        <taxon>Tunicata</taxon>
        <taxon>Ascidiacea</taxon>
        <taxon>Aplousobranchia</taxon>
        <taxon>Clavelinidae</taxon>
        <taxon>Clavelina</taxon>
    </lineage>
</organism>
<accession>A0ABP0G1Y2</accession>
<dbReference type="EMBL" id="CAWYQH010000097">
    <property type="protein sequence ID" value="CAK8684150.1"/>
    <property type="molecule type" value="Genomic_DNA"/>
</dbReference>
<evidence type="ECO:0000313" key="2">
    <source>
        <dbReference type="Proteomes" id="UP001642483"/>
    </source>
</evidence>
<protein>
    <submittedName>
        <fullName evidence="1">Uncharacterized protein</fullName>
    </submittedName>
</protein>
<gene>
    <name evidence="1" type="ORF">CVLEPA_LOCUS15147</name>
</gene>
<sequence length="128" mass="15235">MPYLRFTILEFYENETYCSYTASVAPGFEKETIEPILELLSSFHGCINSFKSKQHRSSKCTSYEFDNPNGREDDFRTCLIHTRSKDELHIALVEEMRSLGWQWIDPNEIWCHSINRECTTTWTFKRYS</sequence>
<keyword evidence="2" id="KW-1185">Reference proteome</keyword>
<reference evidence="1 2" key="1">
    <citation type="submission" date="2024-02" db="EMBL/GenBank/DDBJ databases">
        <authorList>
            <person name="Daric V."/>
            <person name="Darras S."/>
        </authorList>
    </citation>
    <scope>NUCLEOTIDE SEQUENCE [LARGE SCALE GENOMIC DNA]</scope>
</reference>